<name>A0A8J2WUF6_9STRA</name>
<accession>A0A8J2WUF6</accession>
<dbReference type="AlphaFoldDB" id="A0A8J2WUF6"/>
<dbReference type="InterPro" id="IPR044595">
    <property type="entry name" value="KMD1-4"/>
</dbReference>
<evidence type="ECO:0000313" key="2">
    <source>
        <dbReference type="EMBL" id="CAH0368722.1"/>
    </source>
</evidence>
<dbReference type="Gene3D" id="2.120.10.80">
    <property type="entry name" value="Kelch-type beta propeller"/>
    <property type="match status" value="1"/>
</dbReference>
<comment type="caution">
    <text evidence="2">The sequence shown here is derived from an EMBL/GenBank/DDBJ whole genome shotgun (WGS) entry which is preliminary data.</text>
</comment>
<dbReference type="SUPFAM" id="SSF117281">
    <property type="entry name" value="Kelch motif"/>
    <property type="match status" value="1"/>
</dbReference>
<dbReference type="PANTHER" id="PTHR46407:SF3">
    <property type="entry name" value="OS02G0208700 PROTEIN"/>
    <property type="match status" value="1"/>
</dbReference>
<reference evidence="2" key="1">
    <citation type="submission" date="2021-11" db="EMBL/GenBank/DDBJ databases">
        <authorList>
            <consortium name="Genoscope - CEA"/>
            <person name="William W."/>
        </authorList>
    </citation>
    <scope>NUCLEOTIDE SEQUENCE</scope>
</reference>
<dbReference type="GO" id="GO:2000762">
    <property type="term" value="P:regulation of phenylpropanoid metabolic process"/>
    <property type="evidence" value="ECO:0007669"/>
    <property type="project" value="InterPro"/>
</dbReference>
<organism evidence="2 3">
    <name type="scientific">Pelagomonas calceolata</name>
    <dbReference type="NCBI Taxonomy" id="35677"/>
    <lineage>
        <taxon>Eukaryota</taxon>
        <taxon>Sar</taxon>
        <taxon>Stramenopiles</taxon>
        <taxon>Ochrophyta</taxon>
        <taxon>Pelagophyceae</taxon>
        <taxon>Pelagomonadales</taxon>
        <taxon>Pelagomonadaceae</taxon>
        <taxon>Pelagomonas</taxon>
    </lineage>
</organism>
<sequence length="428" mass="45308">MPTTRATLLSLSEDALRRALAHVPLQHHGALAQTCKRLRAVKQATRFRRERANSGCEESVLIVTGGSDARDDTWNEHTFVLQADGTWRARLAQNPNPLLKMPRAARAVREMDLVSGDGGSHAVANGELFVVGPVVMCGMPSASLAVYDVAGDCWRDSYAHARRSRRNAVACPPPPHATAAAAIGFAGGDFLVVAGGESDELAVVEDDEEGFLGCNLAISARCMAFNVYAREWAYVEDMPLGVAHAASAVVGSKLYVAGGVFTEGLEEGLEDESDQLQIFDGVAWTSEKIELPSFGQDGSFGLFPGCACGAAWNGELVVVCGGSREHEIVPGGDDDEEPQFELVEALPRTYAYDVEARTWRALPALPEMRDGFSVAAHRGDLYVVGGVSDAACPPLVLRAGAAAWAPVPGAPDELGALERPALASVVLG</sequence>
<evidence type="ECO:0000259" key="1">
    <source>
        <dbReference type="Pfam" id="PF00646"/>
    </source>
</evidence>
<dbReference type="Pfam" id="PF00646">
    <property type="entry name" value="F-box"/>
    <property type="match status" value="1"/>
</dbReference>
<dbReference type="EMBL" id="CAKKNE010000002">
    <property type="protein sequence ID" value="CAH0368722.1"/>
    <property type="molecule type" value="Genomic_DNA"/>
</dbReference>
<proteinExistence type="predicted"/>
<dbReference type="InterPro" id="IPR001810">
    <property type="entry name" value="F-box_dom"/>
</dbReference>
<dbReference type="InterPro" id="IPR015915">
    <property type="entry name" value="Kelch-typ_b-propeller"/>
</dbReference>
<feature type="domain" description="F-box" evidence="1">
    <location>
        <begin position="8"/>
        <end position="40"/>
    </location>
</feature>
<gene>
    <name evidence="2" type="ORF">PECAL_2P17990</name>
</gene>
<dbReference type="GO" id="GO:0080037">
    <property type="term" value="P:negative regulation of cytokinin-activated signaling pathway"/>
    <property type="evidence" value="ECO:0007669"/>
    <property type="project" value="InterPro"/>
</dbReference>
<evidence type="ECO:0000313" key="3">
    <source>
        <dbReference type="Proteomes" id="UP000789595"/>
    </source>
</evidence>
<protein>
    <recommendedName>
        <fullName evidence="1">F-box domain-containing protein</fullName>
    </recommendedName>
</protein>
<dbReference type="Proteomes" id="UP000789595">
    <property type="component" value="Unassembled WGS sequence"/>
</dbReference>
<keyword evidence="3" id="KW-1185">Reference proteome</keyword>
<dbReference type="PANTHER" id="PTHR46407">
    <property type="entry name" value="OS02G0208700 PROTEIN"/>
    <property type="match status" value="1"/>
</dbReference>